<protein>
    <submittedName>
        <fullName evidence="2">Helix-turn-helix domain-containing protein</fullName>
    </submittedName>
</protein>
<dbReference type="Proteomes" id="UP000784880">
    <property type="component" value="Unassembled WGS sequence"/>
</dbReference>
<proteinExistence type="predicted"/>
<organism evidence="2 3">
    <name type="scientific">Evansella tamaricis</name>
    <dbReference type="NCBI Taxonomy" id="2069301"/>
    <lineage>
        <taxon>Bacteria</taxon>
        <taxon>Bacillati</taxon>
        <taxon>Bacillota</taxon>
        <taxon>Bacilli</taxon>
        <taxon>Bacillales</taxon>
        <taxon>Bacillaceae</taxon>
        <taxon>Evansella</taxon>
    </lineage>
</organism>
<accession>A0ABS6JAV7</accession>
<feature type="domain" description="HTH cro/C1-type" evidence="1">
    <location>
        <begin position="10"/>
        <end position="64"/>
    </location>
</feature>
<gene>
    <name evidence="2" type="ORF">KS419_02260</name>
</gene>
<evidence type="ECO:0000313" key="3">
    <source>
        <dbReference type="Proteomes" id="UP000784880"/>
    </source>
</evidence>
<name>A0ABS6JAV7_9BACI</name>
<dbReference type="InterPro" id="IPR001387">
    <property type="entry name" value="Cro/C1-type_HTH"/>
</dbReference>
<comment type="caution">
    <text evidence="2">The sequence shown here is derived from an EMBL/GenBank/DDBJ whole genome shotgun (WGS) entry which is preliminary data.</text>
</comment>
<sequence length="275" mass="32773">MEDALRKNWLIELRKSRNMTQEEVAFAAFINRGYYSQVETGKRTPSLNVAINIARVLKFDPMMFYRDHLLDFSENGFNLKNNIPETFRSMIDGQILYLYSNPDKFVEHVVTFLVTAGEKDSHCLLIDDYKNYCKVRQKLQASHNHRDINTHLWSVNIGDLKHMDPKQIEQRILDYQIHFTEIKTIRIWINEETVDKVDWLYNFETYLRTKSRNWTKPKVKLLFIRSYNANRISADLSIKMMRMYSHLMTDVEIVHSPIYKNDNKSFLFSPLSTQQ</sequence>
<dbReference type="CDD" id="cd00093">
    <property type="entry name" value="HTH_XRE"/>
    <property type="match status" value="1"/>
</dbReference>
<evidence type="ECO:0000313" key="2">
    <source>
        <dbReference type="EMBL" id="MBU9710565.1"/>
    </source>
</evidence>
<dbReference type="PROSITE" id="PS50943">
    <property type="entry name" value="HTH_CROC1"/>
    <property type="match status" value="1"/>
</dbReference>
<evidence type="ECO:0000259" key="1">
    <source>
        <dbReference type="PROSITE" id="PS50943"/>
    </source>
</evidence>
<reference evidence="2 3" key="1">
    <citation type="submission" date="2021-06" db="EMBL/GenBank/DDBJ databases">
        <title>Bacillus sp. RD4P76, an endophyte from a halophyte.</title>
        <authorList>
            <person name="Sun J.-Q."/>
        </authorList>
    </citation>
    <scope>NUCLEOTIDE SEQUENCE [LARGE SCALE GENOMIC DNA]</scope>
    <source>
        <strain evidence="2 3">CGMCC 1.15917</strain>
    </source>
</reference>
<dbReference type="EMBL" id="JAHQCS010000037">
    <property type="protein sequence ID" value="MBU9710565.1"/>
    <property type="molecule type" value="Genomic_DNA"/>
</dbReference>
<dbReference type="Pfam" id="PF01381">
    <property type="entry name" value="HTH_3"/>
    <property type="match status" value="1"/>
</dbReference>
<dbReference type="SMART" id="SM00530">
    <property type="entry name" value="HTH_XRE"/>
    <property type="match status" value="1"/>
</dbReference>
<keyword evidence="3" id="KW-1185">Reference proteome</keyword>